<protein>
    <recommendedName>
        <fullName evidence="3">Fatty acyl-CoA reductase C-terminal domain-containing protein</fullName>
    </recommendedName>
</protein>
<gene>
    <name evidence="1" type="ORF">HPP92_006541</name>
</gene>
<dbReference type="OrthoDB" id="429813at2759"/>
<accession>A0A835RP23</accession>
<comment type="caution">
    <text evidence="1">The sequence shown here is derived from an EMBL/GenBank/DDBJ whole genome shotgun (WGS) entry which is preliminary data.</text>
</comment>
<dbReference type="EMBL" id="JADCNM010000003">
    <property type="protein sequence ID" value="KAG0489678.1"/>
    <property type="molecule type" value="Genomic_DNA"/>
</dbReference>
<dbReference type="AlphaFoldDB" id="A0A835RP23"/>
<reference evidence="1 2" key="1">
    <citation type="journal article" date="2020" name="Nat. Food">
        <title>A phased Vanilla planifolia genome enables genetic improvement of flavour and production.</title>
        <authorList>
            <person name="Hasing T."/>
            <person name="Tang H."/>
            <person name="Brym M."/>
            <person name="Khazi F."/>
            <person name="Huang T."/>
            <person name="Chambers A.H."/>
        </authorList>
    </citation>
    <scope>NUCLEOTIDE SEQUENCE [LARGE SCALE GENOMIC DNA]</scope>
    <source>
        <tissue evidence="1">Leaf</tissue>
    </source>
</reference>
<sequence length="96" mass="11269">MGLYRCGYVWIMLSKLVSQPQREEFKKKRSTKEVYKSTMKELGIKSFEDANLKRLRMAMVNCDDATSLDFDSKNIDWDDYLINLYALGVLKKTLCK</sequence>
<organism evidence="1 2">
    <name type="scientific">Vanilla planifolia</name>
    <name type="common">Vanilla</name>
    <dbReference type="NCBI Taxonomy" id="51239"/>
    <lineage>
        <taxon>Eukaryota</taxon>
        <taxon>Viridiplantae</taxon>
        <taxon>Streptophyta</taxon>
        <taxon>Embryophyta</taxon>
        <taxon>Tracheophyta</taxon>
        <taxon>Spermatophyta</taxon>
        <taxon>Magnoliopsida</taxon>
        <taxon>Liliopsida</taxon>
        <taxon>Asparagales</taxon>
        <taxon>Orchidaceae</taxon>
        <taxon>Vanilloideae</taxon>
        <taxon>Vanilleae</taxon>
        <taxon>Vanilla</taxon>
    </lineage>
</organism>
<evidence type="ECO:0000313" key="2">
    <source>
        <dbReference type="Proteomes" id="UP000639772"/>
    </source>
</evidence>
<evidence type="ECO:0008006" key="3">
    <source>
        <dbReference type="Google" id="ProtNLM"/>
    </source>
</evidence>
<proteinExistence type="predicted"/>
<name>A0A835RP23_VANPL</name>
<evidence type="ECO:0000313" key="1">
    <source>
        <dbReference type="EMBL" id="KAG0489678.1"/>
    </source>
</evidence>
<dbReference type="Proteomes" id="UP000639772">
    <property type="component" value="Chromosome 3"/>
</dbReference>